<dbReference type="EMBL" id="JBHSOG010000045">
    <property type="protein sequence ID" value="MFC5770000.1"/>
    <property type="molecule type" value="Genomic_DNA"/>
</dbReference>
<dbReference type="RefSeq" id="WP_096449439.1">
    <property type="nucleotide sequence ID" value="NZ_JBHSOG010000045.1"/>
</dbReference>
<keyword evidence="1" id="KW-0732">Signal</keyword>
<reference evidence="3" key="1">
    <citation type="journal article" date="2019" name="Int. J. Syst. Evol. Microbiol.">
        <title>The Global Catalogue of Microorganisms (GCM) 10K type strain sequencing project: providing services to taxonomists for standard genome sequencing and annotation.</title>
        <authorList>
            <consortium name="The Broad Institute Genomics Platform"/>
            <consortium name="The Broad Institute Genome Sequencing Center for Infectious Disease"/>
            <person name="Wu L."/>
            <person name="Ma J."/>
        </authorList>
    </citation>
    <scope>NUCLEOTIDE SEQUENCE [LARGE SCALE GENOMIC DNA]</scope>
    <source>
        <strain evidence="3">SHR3</strain>
    </source>
</reference>
<evidence type="ECO:0000313" key="3">
    <source>
        <dbReference type="Proteomes" id="UP001595974"/>
    </source>
</evidence>
<comment type="caution">
    <text evidence="2">The sequence shown here is derived from an EMBL/GenBank/DDBJ whole genome shotgun (WGS) entry which is preliminary data.</text>
</comment>
<keyword evidence="3" id="KW-1185">Reference proteome</keyword>
<dbReference type="Proteomes" id="UP001595974">
    <property type="component" value="Unassembled WGS sequence"/>
</dbReference>
<protein>
    <recommendedName>
        <fullName evidence="4">Porin domain-containing protein</fullName>
    </recommendedName>
</protein>
<feature type="signal peptide" evidence="1">
    <location>
        <begin position="1"/>
        <end position="18"/>
    </location>
</feature>
<proteinExistence type="predicted"/>
<gene>
    <name evidence="2" type="ORF">ACFPTN_11500</name>
</gene>
<evidence type="ECO:0000313" key="2">
    <source>
        <dbReference type="EMBL" id="MFC5770000.1"/>
    </source>
</evidence>
<accession>A0ABW1ARW4</accession>
<name>A0ABW1ARW4_9RHOO</name>
<sequence>MKWAIIPALTLWALAASAGDDRQMLSLSGFATLGFVATDEADMRFTRVGVDRPGSERPDTGPDSVIGVQGNLRLGESSAAVLQFVSRENTDGSYQPRPTLAFLSHQFTPALAARVGRLRIPFFMQSDSININYAHPWVRPPEEVYGLSPFADLDGLDLLYRVRTGNTDIELHPFLGTSRISLYPDTKARLRRVAGVNLTMTRGDLSVHVGHAEAELEINWHDPFYTGLSPILRALGRNDIVSRMSGDDGVVRFSSAGFQWDDGQWLLIGEYARRRAQRYANSAHAWQFTVGHRFGAVTPYAVVARHSQDEAVIGAEQLNSLPPGFDELRAGLAGFNASRNLAQRSITAGVRWDVRDNTAVKAEFTRARTDTNAWGTFDPAGDAAAGRMGGRSINMLSLSVDVTF</sequence>
<evidence type="ECO:0000256" key="1">
    <source>
        <dbReference type="SAM" id="SignalP"/>
    </source>
</evidence>
<organism evidence="2 3">
    <name type="scientific">Thauera sinica</name>
    <dbReference type="NCBI Taxonomy" id="2665146"/>
    <lineage>
        <taxon>Bacteria</taxon>
        <taxon>Pseudomonadati</taxon>
        <taxon>Pseudomonadota</taxon>
        <taxon>Betaproteobacteria</taxon>
        <taxon>Rhodocyclales</taxon>
        <taxon>Zoogloeaceae</taxon>
        <taxon>Thauera</taxon>
    </lineage>
</organism>
<evidence type="ECO:0008006" key="4">
    <source>
        <dbReference type="Google" id="ProtNLM"/>
    </source>
</evidence>
<feature type="chain" id="PRO_5046164242" description="Porin domain-containing protein" evidence="1">
    <location>
        <begin position="19"/>
        <end position="404"/>
    </location>
</feature>
<dbReference type="SUPFAM" id="SSF56935">
    <property type="entry name" value="Porins"/>
    <property type="match status" value="1"/>
</dbReference>
<dbReference type="InterPro" id="IPR023614">
    <property type="entry name" value="Porin_dom_sf"/>
</dbReference>
<dbReference type="Gene3D" id="2.40.160.10">
    <property type="entry name" value="Porin"/>
    <property type="match status" value="1"/>
</dbReference>